<dbReference type="VEuPathDB" id="CryptoDB:Cvel_12675"/>
<accession>A0A0G4IAS7</accession>
<feature type="region of interest" description="Disordered" evidence="1">
    <location>
        <begin position="135"/>
        <end position="204"/>
    </location>
</feature>
<name>A0A0G4IAS7_9ALVE</name>
<protein>
    <submittedName>
        <fullName evidence="2">Uncharacterized protein</fullName>
    </submittedName>
</protein>
<reference evidence="2" key="1">
    <citation type="submission" date="2014-11" db="EMBL/GenBank/DDBJ databases">
        <authorList>
            <person name="Otto D Thomas"/>
            <person name="Naeem Raeece"/>
        </authorList>
    </citation>
    <scope>NUCLEOTIDE SEQUENCE</scope>
</reference>
<organism evidence="2">
    <name type="scientific">Chromera velia CCMP2878</name>
    <dbReference type="NCBI Taxonomy" id="1169474"/>
    <lineage>
        <taxon>Eukaryota</taxon>
        <taxon>Sar</taxon>
        <taxon>Alveolata</taxon>
        <taxon>Colpodellida</taxon>
        <taxon>Chromeraceae</taxon>
        <taxon>Chromera</taxon>
    </lineage>
</organism>
<dbReference type="EMBL" id="CDMZ01005774">
    <property type="protein sequence ID" value="CEM54297.1"/>
    <property type="molecule type" value="Genomic_DNA"/>
</dbReference>
<evidence type="ECO:0000256" key="1">
    <source>
        <dbReference type="SAM" id="MobiDB-lite"/>
    </source>
</evidence>
<gene>
    <name evidence="2" type="ORF">Cvel_12675</name>
</gene>
<evidence type="ECO:0000313" key="2">
    <source>
        <dbReference type="EMBL" id="CEM54297.1"/>
    </source>
</evidence>
<sequence>MTRAMREGNRRGVTDRVRRRTKTLIVSSVCERSCIGSEMLYVQFQDVFVRWRPGGIHVYGEGYLELSCNGLRMGRRVEELSIDLDGDKQYFVITLMTKEDVEQLLALPMNEERGFRCLHEMPDLENLPEKKLKVAESDSRLQNNPTAATAEVVKEGGAQQQEENAATEENPAAAVEGEQGRAQEEEENAVTGPSEPSGEYSEAGAEEVLQVAPPTVPAAPSHPLVPPPPIGLPEEEVEDPYGYVLLTQFWYYHVINAMVAEVEGKSGRSAASEFTEGSSKWMVHVIIEMYVVRLGVRYKRTAKEASDLIKSLNKTKVQYF</sequence>
<proteinExistence type="predicted"/>
<dbReference type="AlphaFoldDB" id="A0A0G4IAS7"/>
<feature type="compositionally biased region" description="Low complexity" evidence="1">
    <location>
        <begin position="155"/>
        <end position="177"/>
    </location>
</feature>